<comment type="caution">
    <text evidence="2">The sequence shown here is derived from an EMBL/GenBank/DDBJ whole genome shotgun (WGS) entry which is preliminary data.</text>
</comment>
<keyword evidence="3" id="KW-1185">Reference proteome</keyword>
<sequence length="77" mass="8685">MALAYILITTKVGDTEIAVGEIKRLDRIQEANVYTGPYDIIAKAEADSIDEITNTLMKEIRQMPEIEKTVTCIQVER</sequence>
<accession>A0A133U365</accession>
<feature type="domain" description="Transcription regulator AsnC/Lrp ligand binding" evidence="1">
    <location>
        <begin position="6"/>
        <end position="75"/>
    </location>
</feature>
<evidence type="ECO:0000313" key="2">
    <source>
        <dbReference type="EMBL" id="KXA88621.1"/>
    </source>
</evidence>
<dbReference type="Proteomes" id="UP000070589">
    <property type="component" value="Unassembled WGS sequence"/>
</dbReference>
<name>A0A133U365_9EURY</name>
<gene>
    <name evidence="2" type="ORF">AKJ62_04795</name>
</gene>
<protein>
    <recommendedName>
        <fullName evidence="1">Transcription regulator AsnC/Lrp ligand binding domain-containing protein</fullName>
    </recommendedName>
</protein>
<dbReference type="Gene3D" id="3.30.70.920">
    <property type="match status" value="1"/>
</dbReference>
<dbReference type="AlphaFoldDB" id="A0A133U365"/>
<proteinExistence type="predicted"/>
<reference evidence="2 3" key="1">
    <citation type="journal article" date="2016" name="Sci. Rep.">
        <title>Metabolic traits of an uncultured archaeal lineage -MSBL1- from brine pools of the Red Sea.</title>
        <authorList>
            <person name="Mwirichia R."/>
            <person name="Alam I."/>
            <person name="Rashid M."/>
            <person name="Vinu M."/>
            <person name="Ba-Alawi W."/>
            <person name="Anthony Kamau A."/>
            <person name="Kamanda Ngugi D."/>
            <person name="Goker M."/>
            <person name="Klenk H.P."/>
            <person name="Bajic V."/>
            <person name="Stingl U."/>
        </authorList>
    </citation>
    <scope>NUCLEOTIDE SEQUENCE [LARGE SCALE GENOMIC DNA]</scope>
    <source>
        <strain evidence="2">SCGC-AAA259D14</strain>
    </source>
</reference>
<dbReference type="EMBL" id="LHXL01000098">
    <property type="protein sequence ID" value="KXA88621.1"/>
    <property type="molecule type" value="Genomic_DNA"/>
</dbReference>
<dbReference type="InterPro" id="IPR019887">
    <property type="entry name" value="Tscrpt_reg_AsnC/Lrp_C"/>
</dbReference>
<evidence type="ECO:0000313" key="3">
    <source>
        <dbReference type="Proteomes" id="UP000070589"/>
    </source>
</evidence>
<dbReference type="Pfam" id="PF01037">
    <property type="entry name" value="AsnC_trans_reg"/>
    <property type="match status" value="1"/>
</dbReference>
<dbReference type="InterPro" id="IPR011008">
    <property type="entry name" value="Dimeric_a/b-barrel"/>
</dbReference>
<evidence type="ECO:0000259" key="1">
    <source>
        <dbReference type="Pfam" id="PF01037"/>
    </source>
</evidence>
<organism evidence="2 3">
    <name type="scientific">candidate division MSBL1 archaeon SCGC-AAA259D14</name>
    <dbReference type="NCBI Taxonomy" id="1698261"/>
    <lineage>
        <taxon>Archaea</taxon>
        <taxon>Methanobacteriati</taxon>
        <taxon>Methanobacteriota</taxon>
        <taxon>candidate division MSBL1</taxon>
    </lineage>
</organism>
<dbReference type="SUPFAM" id="SSF54909">
    <property type="entry name" value="Dimeric alpha+beta barrel"/>
    <property type="match status" value="1"/>
</dbReference>